<evidence type="ECO:0000256" key="5">
    <source>
        <dbReference type="ARBA" id="ARBA00023004"/>
    </source>
</evidence>
<keyword evidence="3 6" id="KW-0479">Metal-binding</keyword>
<organism evidence="8">
    <name type="scientific">Gentiana crassa subsp. rigescens</name>
    <dbReference type="NCBI Taxonomy" id="3097545"/>
    <lineage>
        <taxon>Eukaryota</taxon>
        <taxon>Viridiplantae</taxon>
        <taxon>Streptophyta</taxon>
        <taxon>Embryophyta</taxon>
        <taxon>Tracheophyta</taxon>
        <taxon>Spermatophyta</taxon>
        <taxon>Magnoliopsida</taxon>
        <taxon>eudicotyledons</taxon>
        <taxon>Gunneridae</taxon>
        <taxon>Pentapetalae</taxon>
        <taxon>asterids</taxon>
        <taxon>lamiids</taxon>
        <taxon>Gentianales</taxon>
        <taxon>Gentianaceae</taxon>
        <taxon>Gentianeae</taxon>
        <taxon>Gentianinae</taxon>
        <taxon>Gentiana</taxon>
        <taxon>Gentiana crassa</taxon>
    </lineage>
</organism>
<keyword evidence="7" id="KW-0503">Monooxygenase</keyword>
<dbReference type="GO" id="GO:0016132">
    <property type="term" value="P:brassinosteroid biosynthetic process"/>
    <property type="evidence" value="ECO:0007669"/>
    <property type="project" value="TreeGrafter"/>
</dbReference>
<dbReference type="InterPro" id="IPR036396">
    <property type="entry name" value="Cyt_P450_sf"/>
</dbReference>
<dbReference type="Gene3D" id="1.10.630.10">
    <property type="entry name" value="Cytochrome P450"/>
    <property type="match status" value="1"/>
</dbReference>
<keyword evidence="4" id="KW-0472">Membrane</keyword>
<evidence type="ECO:0000256" key="2">
    <source>
        <dbReference type="ARBA" id="ARBA00022692"/>
    </source>
</evidence>
<keyword evidence="2" id="KW-0812">Transmembrane</keyword>
<dbReference type="GO" id="GO:0016020">
    <property type="term" value="C:membrane"/>
    <property type="evidence" value="ECO:0007669"/>
    <property type="project" value="UniProtKB-SubCell"/>
</dbReference>
<dbReference type="GO" id="GO:0016125">
    <property type="term" value="P:sterol metabolic process"/>
    <property type="evidence" value="ECO:0007669"/>
    <property type="project" value="TreeGrafter"/>
</dbReference>
<keyword evidence="7" id="KW-0560">Oxidoreductase</keyword>
<comment type="subcellular location">
    <subcellularLocation>
        <location evidence="1">Membrane</location>
        <topology evidence="1">Single-pass membrane protein</topology>
    </subcellularLocation>
</comment>
<keyword evidence="4" id="KW-1133">Transmembrane helix</keyword>
<sequence length="456" mass="52759">MFIAAVIYPLLVRLGYFVVKFKWFRSKISFLGRFPSDVPPGSMGWPFIGDYLSFLLPQKAHYMSKYFLERCFRYGPVFKCSPFGVPTLVSCDLELNNFILQNEGILFASDYPKPIRKALGAESVIFSSGQLHKRLRSLAVSFISTSNVSPDFISYIEKLSIIIMDTWRKEGKKEIVFYKEAQIFMLYYVLKRVLDIDIGDEKAAKIQEDIFTILGKGFSYIPGRTQARVKKARTRIRENLTAIISERLKQNKLTLKAEWNDEDIVNVMLGLLMSLEPNASLMTLVVYFLARSPRAILELKNEHESMGEPLSLEDHRKMDFTLKVINETLRCGNVTKYVYRKALKDVRYKGYLIPSGWRVIPFITGTHLNPSLHENPYEFNPWRWDYKETKREVMPFGGGLKICPGAEFAKHSVAFFLHHFVLNFNWKIRLDECPVSRPFMGSEKELVLEIEPAAME</sequence>
<evidence type="ECO:0000256" key="6">
    <source>
        <dbReference type="PIRSR" id="PIRSR602403-1"/>
    </source>
</evidence>
<dbReference type="InterPro" id="IPR002403">
    <property type="entry name" value="Cyt_P450_E_grp-IV"/>
</dbReference>
<dbReference type="GO" id="GO:0016705">
    <property type="term" value="F:oxidoreductase activity, acting on paired donors, with incorporation or reduction of molecular oxygen"/>
    <property type="evidence" value="ECO:0007669"/>
    <property type="project" value="InterPro"/>
</dbReference>
<dbReference type="GO" id="GO:0004497">
    <property type="term" value="F:monooxygenase activity"/>
    <property type="evidence" value="ECO:0007669"/>
    <property type="project" value="UniProtKB-KW"/>
</dbReference>
<dbReference type="InterPro" id="IPR001128">
    <property type="entry name" value="Cyt_P450"/>
</dbReference>
<proteinExistence type="inferred from homology"/>
<dbReference type="SMR" id="A0A1N7T5P8"/>
<evidence type="ECO:0000256" key="7">
    <source>
        <dbReference type="RuleBase" id="RU000461"/>
    </source>
</evidence>
<dbReference type="SUPFAM" id="SSF48264">
    <property type="entry name" value="Cytochrome P450"/>
    <property type="match status" value="1"/>
</dbReference>
<comment type="similarity">
    <text evidence="7">Belongs to the cytochrome P450 family.</text>
</comment>
<evidence type="ECO:0000313" key="8">
    <source>
        <dbReference type="EMBL" id="AIF74908.1"/>
    </source>
</evidence>
<comment type="cofactor">
    <cofactor evidence="6">
        <name>heme</name>
        <dbReference type="ChEBI" id="CHEBI:30413"/>
    </cofactor>
</comment>
<dbReference type="PANTHER" id="PTHR24286">
    <property type="entry name" value="CYTOCHROME P450 26"/>
    <property type="match status" value="1"/>
</dbReference>
<dbReference type="GO" id="GO:0020037">
    <property type="term" value="F:heme binding"/>
    <property type="evidence" value="ECO:0007669"/>
    <property type="project" value="InterPro"/>
</dbReference>
<dbReference type="GO" id="GO:0010268">
    <property type="term" value="P:brassinosteroid homeostasis"/>
    <property type="evidence" value="ECO:0007669"/>
    <property type="project" value="TreeGrafter"/>
</dbReference>
<dbReference type="AlphaFoldDB" id="A0A1N7T5P8"/>
<reference evidence="8" key="1">
    <citation type="submission" date="2014-05" db="EMBL/GenBank/DDBJ databases">
        <title>Cloning, Prokaryotic Expression and Functional Analysis of GrCYP450-15 Gene in Gentiana rigescens.</title>
        <authorList>
            <person name="Zhang X."/>
            <person name="Li C."/>
            <person name="Wang Y."/>
            <person name="Li T."/>
        </authorList>
    </citation>
    <scope>NUCLEOTIDE SEQUENCE</scope>
    <source>
        <strain evidence="8">15</strain>
    </source>
</reference>
<dbReference type="PRINTS" id="PR00465">
    <property type="entry name" value="EP450IV"/>
</dbReference>
<evidence type="ECO:0000256" key="3">
    <source>
        <dbReference type="ARBA" id="ARBA00022723"/>
    </source>
</evidence>
<protein>
    <submittedName>
        <fullName evidence="8">CYP450</fullName>
    </submittedName>
</protein>
<keyword evidence="5 6" id="KW-0408">Iron</keyword>
<evidence type="ECO:0000256" key="4">
    <source>
        <dbReference type="ARBA" id="ARBA00022989"/>
    </source>
</evidence>
<dbReference type="EMBL" id="KJ829650">
    <property type="protein sequence ID" value="AIF74908.1"/>
    <property type="molecule type" value="Genomic_DNA"/>
</dbReference>
<keyword evidence="6 7" id="KW-0349">Heme</keyword>
<feature type="binding site" description="axial binding residue" evidence="6">
    <location>
        <position position="403"/>
    </location>
    <ligand>
        <name>heme</name>
        <dbReference type="ChEBI" id="CHEBI:30413"/>
    </ligand>
    <ligandPart>
        <name>Fe</name>
        <dbReference type="ChEBI" id="CHEBI:18248"/>
    </ligandPart>
</feature>
<dbReference type="PANTHER" id="PTHR24286:SF159">
    <property type="entry name" value="CYTOCHROME P450, FAMILY 724, SUBFAMILY A, POLYPEPTIDE 1"/>
    <property type="match status" value="1"/>
</dbReference>
<dbReference type="PROSITE" id="PS00086">
    <property type="entry name" value="CYTOCHROME_P450"/>
    <property type="match status" value="1"/>
</dbReference>
<dbReference type="GO" id="GO:0005506">
    <property type="term" value="F:iron ion binding"/>
    <property type="evidence" value="ECO:0007669"/>
    <property type="project" value="InterPro"/>
</dbReference>
<dbReference type="Pfam" id="PF00067">
    <property type="entry name" value="p450"/>
    <property type="match status" value="1"/>
</dbReference>
<name>A0A1N7T5P8_9GENT</name>
<evidence type="ECO:0000256" key="1">
    <source>
        <dbReference type="ARBA" id="ARBA00004167"/>
    </source>
</evidence>
<dbReference type="InterPro" id="IPR017972">
    <property type="entry name" value="Cyt_P450_CS"/>
</dbReference>
<accession>A0A1N7T5P8</accession>